<dbReference type="Proteomes" id="UP001287356">
    <property type="component" value="Unassembled WGS sequence"/>
</dbReference>
<proteinExistence type="predicted"/>
<comment type="caution">
    <text evidence="1">The sequence shown here is derived from an EMBL/GenBank/DDBJ whole genome shotgun (WGS) entry which is preliminary data.</text>
</comment>
<dbReference type="EMBL" id="JAULSN010000008">
    <property type="protein sequence ID" value="KAK3366277.1"/>
    <property type="molecule type" value="Genomic_DNA"/>
</dbReference>
<evidence type="ECO:0000313" key="1">
    <source>
        <dbReference type="EMBL" id="KAK3366277.1"/>
    </source>
</evidence>
<dbReference type="AlphaFoldDB" id="A0AAE0JYB2"/>
<reference evidence="1" key="1">
    <citation type="journal article" date="2023" name="Mol. Phylogenet. Evol.">
        <title>Genome-scale phylogeny and comparative genomics of the fungal order Sordariales.</title>
        <authorList>
            <person name="Hensen N."/>
            <person name="Bonometti L."/>
            <person name="Westerberg I."/>
            <person name="Brannstrom I.O."/>
            <person name="Guillou S."/>
            <person name="Cros-Aarteil S."/>
            <person name="Calhoun S."/>
            <person name="Haridas S."/>
            <person name="Kuo A."/>
            <person name="Mondo S."/>
            <person name="Pangilinan J."/>
            <person name="Riley R."/>
            <person name="LaButti K."/>
            <person name="Andreopoulos B."/>
            <person name="Lipzen A."/>
            <person name="Chen C."/>
            <person name="Yan M."/>
            <person name="Daum C."/>
            <person name="Ng V."/>
            <person name="Clum A."/>
            <person name="Steindorff A."/>
            <person name="Ohm R.A."/>
            <person name="Martin F."/>
            <person name="Silar P."/>
            <person name="Natvig D.O."/>
            <person name="Lalanne C."/>
            <person name="Gautier V."/>
            <person name="Ament-Velasquez S.L."/>
            <person name="Kruys A."/>
            <person name="Hutchinson M.I."/>
            <person name="Powell A.J."/>
            <person name="Barry K."/>
            <person name="Miller A.N."/>
            <person name="Grigoriev I.V."/>
            <person name="Debuchy R."/>
            <person name="Gladieux P."/>
            <person name="Hiltunen Thoren M."/>
            <person name="Johannesson H."/>
        </authorList>
    </citation>
    <scope>NUCLEOTIDE SEQUENCE</scope>
    <source>
        <strain evidence="1">CBS 958.72</strain>
    </source>
</reference>
<sequence>MKNTSTSEMKLFKTLENLEEDFHKSVQKLLGEVPRADDELWFCHPPKTFMVGVRDILIEVQNNTTDGASRLANAHPLEKVEGKGLPDRVFEVIRDIVSDIDKQLDVNDTIPLEVDLEKTEWKVGEHKYRIKEGECFRFRPAGAPPGNIKRLQPAVISSGAAESFVTPSCLKVTSDWIELRPMGQKTGKFTFELVLITPHLSNRGQKMEFEVYK</sequence>
<gene>
    <name evidence="1" type="ORF">B0T24DRAFT_711818</name>
</gene>
<protein>
    <submittedName>
        <fullName evidence="1">Uncharacterized protein</fullName>
    </submittedName>
</protein>
<reference evidence="1" key="2">
    <citation type="submission" date="2023-06" db="EMBL/GenBank/DDBJ databases">
        <authorList>
            <consortium name="Lawrence Berkeley National Laboratory"/>
            <person name="Haridas S."/>
            <person name="Hensen N."/>
            <person name="Bonometti L."/>
            <person name="Westerberg I."/>
            <person name="Brannstrom I.O."/>
            <person name="Guillou S."/>
            <person name="Cros-Aarteil S."/>
            <person name="Calhoun S."/>
            <person name="Kuo A."/>
            <person name="Mondo S."/>
            <person name="Pangilinan J."/>
            <person name="Riley R."/>
            <person name="Labutti K."/>
            <person name="Andreopoulos B."/>
            <person name="Lipzen A."/>
            <person name="Chen C."/>
            <person name="Yanf M."/>
            <person name="Daum C."/>
            <person name="Ng V."/>
            <person name="Clum A."/>
            <person name="Steindorff A."/>
            <person name="Ohm R."/>
            <person name="Martin F."/>
            <person name="Silar P."/>
            <person name="Natvig D."/>
            <person name="Lalanne C."/>
            <person name="Gautier V."/>
            <person name="Ament-Velasquez S.L."/>
            <person name="Kruys A."/>
            <person name="Hutchinson M.I."/>
            <person name="Powell A.J."/>
            <person name="Barry K."/>
            <person name="Miller A.N."/>
            <person name="Grigoriev I.V."/>
            <person name="Debuchy R."/>
            <person name="Gladieux P."/>
            <person name="Thoren M.H."/>
            <person name="Johannesson H."/>
        </authorList>
    </citation>
    <scope>NUCLEOTIDE SEQUENCE</scope>
    <source>
        <strain evidence="1">CBS 958.72</strain>
    </source>
</reference>
<organism evidence="1 2">
    <name type="scientific">Lasiosphaeria ovina</name>
    <dbReference type="NCBI Taxonomy" id="92902"/>
    <lineage>
        <taxon>Eukaryota</taxon>
        <taxon>Fungi</taxon>
        <taxon>Dikarya</taxon>
        <taxon>Ascomycota</taxon>
        <taxon>Pezizomycotina</taxon>
        <taxon>Sordariomycetes</taxon>
        <taxon>Sordariomycetidae</taxon>
        <taxon>Sordariales</taxon>
        <taxon>Lasiosphaeriaceae</taxon>
        <taxon>Lasiosphaeria</taxon>
    </lineage>
</organism>
<keyword evidence="2" id="KW-1185">Reference proteome</keyword>
<name>A0AAE0JYB2_9PEZI</name>
<evidence type="ECO:0000313" key="2">
    <source>
        <dbReference type="Proteomes" id="UP001287356"/>
    </source>
</evidence>
<accession>A0AAE0JYB2</accession>